<dbReference type="EMBL" id="QRHA01000008">
    <property type="protein sequence ID" value="RDV24829.1"/>
    <property type="molecule type" value="Genomic_DNA"/>
</dbReference>
<keyword evidence="2" id="KW-1185">Reference proteome</keyword>
<sequence length="110" mass="13048">MRAGISRFTQIGEWIFEVKMVRALRVSEYGQPYSGVATISINGDNVYIDTQLTRNNEELSREDCMAFYEFCRQLEMKQIHYDRVKQGMRWPRVVDVEENQSPRPRIQLVK</sequence>
<dbReference type="AlphaFoldDB" id="A0A3D8M565"/>
<dbReference type="Proteomes" id="UP000256561">
    <property type="component" value="Unassembled WGS sequence"/>
</dbReference>
<reference evidence="2" key="1">
    <citation type="submission" date="2018-08" db="EMBL/GenBank/DDBJ databases">
        <authorList>
            <person name="Zhang J."/>
            <person name="Du Z.-J."/>
        </authorList>
    </citation>
    <scope>NUCLEOTIDE SEQUENCE [LARGE SCALE GENOMIC DNA]</scope>
    <source>
        <strain evidence="2">KCTC 52655</strain>
    </source>
</reference>
<accession>A0A3D8M565</accession>
<proteinExistence type="predicted"/>
<comment type="caution">
    <text evidence="1">The sequence shown here is derived from an EMBL/GenBank/DDBJ whole genome shotgun (WGS) entry which is preliminary data.</text>
</comment>
<evidence type="ECO:0000313" key="2">
    <source>
        <dbReference type="Proteomes" id="UP000256561"/>
    </source>
</evidence>
<dbReference type="RefSeq" id="WP_115593699.1">
    <property type="nucleotide sequence ID" value="NZ_QRHA01000008.1"/>
</dbReference>
<protein>
    <submittedName>
        <fullName evidence="1">Uncharacterized protein</fullName>
    </submittedName>
</protein>
<organism evidence="1 2">
    <name type="scientific">Alteromonas aestuariivivens</name>
    <dbReference type="NCBI Taxonomy" id="1938339"/>
    <lineage>
        <taxon>Bacteria</taxon>
        <taxon>Pseudomonadati</taxon>
        <taxon>Pseudomonadota</taxon>
        <taxon>Gammaproteobacteria</taxon>
        <taxon>Alteromonadales</taxon>
        <taxon>Alteromonadaceae</taxon>
        <taxon>Alteromonas/Salinimonas group</taxon>
        <taxon>Alteromonas</taxon>
    </lineage>
</organism>
<name>A0A3D8M565_9ALTE</name>
<evidence type="ECO:0000313" key="1">
    <source>
        <dbReference type="EMBL" id="RDV24829.1"/>
    </source>
</evidence>
<dbReference type="OrthoDB" id="6385903at2"/>
<gene>
    <name evidence="1" type="ORF">DXV75_12165</name>
</gene>